<evidence type="ECO:0000313" key="11">
    <source>
        <dbReference type="EMBL" id="MBK1782447.1"/>
    </source>
</evidence>
<feature type="binding site" evidence="9">
    <location>
        <begin position="49"/>
        <end position="56"/>
    </location>
    <ligand>
        <name>ATP</name>
        <dbReference type="ChEBI" id="CHEBI:30616"/>
    </ligand>
</feature>
<evidence type="ECO:0000256" key="4">
    <source>
        <dbReference type="ARBA" id="ARBA00022840"/>
    </source>
</evidence>
<dbReference type="InterPro" id="IPR014016">
    <property type="entry name" value="UvrD-like_ATP-bd"/>
</dbReference>
<dbReference type="InterPro" id="IPR027417">
    <property type="entry name" value="P-loop_NTPase"/>
</dbReference>
<dbReference type="RefSeq" id="WP_200239104.1">
    <property type="nucleotide sequence ID" value="NZ_JAENGP010000020.1"/>
</dbReference>
<evidence type="ECO:0000256" key="3">
    <source>
        <dbReference type="ARBA" id="ARBA00022806"/>
    </source>
</evidence>
<sequence>MHETGRKTESDLQELDTYKYLFDRIERQPLTLEQRTACVSPARNTLVLAGAGTGKTSTLAGRATYLQVSGKARPEQILLLAFAREAADEMDSRIASRQVHRGKSVETRTFHALGLSIVQQVEKSPISLSELSDESRLQAYLEREFLRLMNGSAQYGRLVLAWFDAYESRPLLRSGFQDEKSYEAYLGQQVFRSYNDDYARNVSELLFANALAVLGIRYGYRAHYFRDVYIRAYEPYRCCFYLPAHDCYVEIHDVPEHQLVNYPVVDKYREKVRTIHRHNGTFLLEFYEQEPGLDGSNPFISKIRQALDPKRALLQISDSLFRSPSRLRSLLDVLKPALLAARSGQANLPAKRTMLENKTGFESRYQALLLDLLIPLAKSHEQYILDSGKIDYAMMIERATRYVREGRYTVLWTDILIDEFQDLSAQRYDLIKTIRDQNPQIRLFCVGDDWQAIYRFAGSDIGYTARFESWFGKARCVALCRTFRFNNQISAVASRFVLENPAQTRKSLLTNVQQTQPAVTVLDEKQGVARVLQGMVLKQDGKPAATVLILARFRHLLLSASTLQRWQQQFTGLHLRCATVHGSKGQEADYVIVLGLNNGEFGFPSGKQSNLLQESLLPDEEGFTQAEERRLFYVALTRARHHVYLLYDPDNPSDFVLELLNNDYAVEVMANKDWQAGGFSSLGKRSGQGKAKDQPYPFFKNGLKTALQTLIGLDKRT</sequence>
<dbReference type="InterPro" id="IPR014017">
    <property type="entry name" value="DNA_helicase_UvrD-like_C"/>
</dbReference>
<reference evidence="11 12" key="1">
    <citation type="submission" date="2020-12" db="EMBL/GenBank/DDBJ databases">
        <authorList>
            <person name="Lu T."/>
            <person name="Wang Q."/>
            <person name="Han X."/>
        </authorList>
    </citation>
    <scope>NUCLEOTIDE SEQUENCE [LARGE SCALE GENOMIC DNA]</scope>
    <source>
        <strain evidence="11 12">WQ 585</strain>
    </source>
</reference>
<keyword evidence="4 9" id="KW-0067">ATP-binding</keyword>
<keyword evidence="1 9" id="KW-0547">Nucleotide-binding</keyword>
<protein>
    <recommendedName>
        <fullName evidence="7">DNA 3'-5' helicase</fullName>
        <ecNumber evidence="7">5.6.2.4</ecNumber>
    </recommendedName>
</protein>
<keyword evidence="2 9" id="KW-0378">Hydrolase</keyword>
<dbReference type="Pfam" id="PF00580">
    <property type="entry name" value="UvrD-helicase"/>
    <property type="match status" value="2"/>
</dbReference>
<evidence type="ECO:0000256" key="6">
    <source>
        <dbReference type="ARBA" id="ARBA00034617"/>
    </source>
</evidence>
<keyword evidence="3 9" id="KW-0347">Helicase</keyword>
<evidence type="ECO:0000256" key="5">
    <source>
        <dbReference type="ARBA" id="ARBA00023235"/>
    </source>
</evidence>
<dbReference type="PANTHER" id="PTHR11070:SF63">
    <property type="entry name" value="DNA HELICASE IV"/>
    <property type="match status" value="1"/>
</dbReference>
<keyword evidence="5" id="KW-0413">Isomerase</keyword>
<dbReference type="Proteomes" id="UP000635316">
    <property type="component" value="Unassembled WGS sequence"/>
</dbReference>
<gene>
    <name evidence="11" type="ORF">JHL22_14615</name>
</gene>
<evidence type="ECO:0000256" key="9">
    <source>
        <dbReference type="PROSITE-ProRule" id="PRU00560"/>
    </source>
</evidence>
<keyword evidence="12" id="KW-1185">Reference proteome</keyword>
<dbReference type="Gene3D" id="3.40.50.300">
    <property type="entry name" value="P-loop containing nucleotide triphosphate hydrolases"/>
    <property type="match status" value="3"/>
</dbReference>
<name>A0ABS1EHF0_9BURK</name>
<dbReference type="PANTHER" id="PTHR11070">
    <property type="entry name" value="UVRD / RECB / PCRA DNA HELICASE FAMILY MEMBER"/>
    <property type="match status" value="1"/>
</dbReference>
<evidence type="ECO:0000256" key="7">
    <source>
        <dbReference type="ARBA" id="ARBA00034808"/>
    </source>
</evidence>
<dbReference type="EC" id="5.6.2.4" evidence="7"/>
<evidence type="ECO:0000313" key="12">
    <source>
        <dbReference type="Proteomes" id="UP000635316"/>
    </source>
</evidence>
<comment type="catalytic activity">
    <reaction evidence="8">
        <text>ATP + H2O = ADP + phosphate + H(+)</text>
        <dbReference type="Rhea" id="RHEA:13065"/>
        <dbReference type="ChEBI" id="CHEBI:15377"/>
        <dbReference type="ChEBI" id="CHEBI:15378"/>
        <dbReference type="ChEBI" id="CHEBI:30616"/>
        <dbReference type="ChEBI" id="CHEBI:43474"/>
        <dbReference type="ChEBI" id="CHEBI:456216"/>
        <dbReference type="EC" id="5.6.2.4"/>
    </reaction>
</comment>
<organism evidence="11 12">
    <name type="scientific">Advenella mandrilli</name>
    <dbReference type="NCBI Taxonomy" id="2800330"/>
    <lineage>
        <taxon>Bacteria</taxon>
        <taxon>Pseudomonadati</taxon>
        <taxon>Pseudomonadota</taxon>
        <taxon>Betaproteobacteria</taxon>
        <taxon>Burkholderiales</taxon>
        <taxon>Alcaligenaceae</taxon>
    </lineage>
</organism>
<evidence type="ECO:0000256" key="1">
    <source>
        <dbReference type="ARBA" id="ARBA00022741"/>
    </source>
</evidence>
<evidence type="ECO:0000259" key="10">
    <source>
        <dbReference type="PROSITE" id="PS51198"/>
    </source>
</evidence>
<feature type="domain" description="UvrD-like helicase ATP-binding" evidence="10">
    <location>
        <begin position="28"/>
        <end position="486"/>
    </location>
</feature>
<dbReference type="EMBL" id="JAENGP010000020">
    <property type="protein sequence ID" value="MBK1782447.1"/>
    <property type="molecule type" value="Genomic_DNA"/>
</dbReference>
<dbReference type="Pfam" id="PF13361">
    <property type="entry name" value="UvrD_C"/>
    <property type="match status" value="1"/>
</dbReference>
<evidence type="ECO:0000256" key="8">
    <source>
        <dbReference type="ARBA" id="ARBA00048988"/>
    </source>
</evidence>
<comment type="catalytic activity">
    <reaction evidence="6">
        <text>Couples ATP hydrolysis with the unwinding of duplex DNA by translocating in the 3'-5' direction.</text>
        <dbReference type="EC" id="5.6.2.4"/>
    </reaction>
</comment>
<dbReference type="InterPro" id="IPR000212">
    <property type="entry name" value="DNA_helicase_UvrD/REP"/>
</dbReference>
<dbReference type="PROSITE" id="PS51198">
    <property type="entry name" value="UVRD_HELICASE_ATP_BIND"/>
    <property type="match status" value="1"/>
</dbReference>
<evidence type="ECO:0000256" key="2">
    <source>
        <dbReference type="ARBA" id="ARBA00022801"/>
    </source>
</evidence>
<accession>A0ABS1EHF0</accession>
<proteinExistence type="predicted"/>
<comment type="caution">
    <text evidence="11">The sequence shown here is derived from an EMBL/GenBank/DDBJ whole genome shotgun (WGS) entry which is preliminary data.</text>
</comment>
<dbReference type="SUPFAM" id="SSF52540">
    <property type="entry name" value="P-loop containing nucleoside triphosphate hydrolases"/>
    <property type="match status" value="1"/>
</dbReference>